<feature type="transmembrane region" description="Helical" evidence="7">
    <location>
        <begin position="7"/>
        <end position="26"/>
    </location>
</feature>
<comment type="subcellular location">
    <subcellularLocation>
        <location evidence="1">Periplasm</location>
    </subcellularLocation>
</comment>
<evidence type="ECO:0000256" key="6">
    <source>
        <dbReference type="ARBA" id="ARBA00022841"/>
    </source>
</evidence>
<accession>A0A432L947</accession>
<evidence type="ECO:0000256" key="2">
    <source>
        <dbReference type="ARBA" id="ARBA00005182"/>
    </source>
</evidence>
<dbReference type="InterPro" id="IPR031811">
    <property type="entry name" value="ALGX/ALGJ_SGNH-like"/>
</dbReference>
<feature type="domain" description="AlgX/AlgJ SGNH hydrolase-like" evidence="8">
    <location>
        <begin position="96"/>
        <end position="225"/>
    </location>
</feature>
<reference evidence="9 10" key="1">
    <citation type="submission" date="2018-12" db="EMBL/GenBank/DDBJ databases">
        <title>Lysinibacillus antri sp. nov., isolated from a cave soil.</title>
        <authorList>
            <person name="Narsing Rao M.P."/>
            <person name="Zhang H."/>
            <person name="Dong Z.-Y."/>
            <person name="Niu X.-K."/>
            <person name="Zhang K."/>
            <person name="Fang B.-Z."/>
            <person name="Kang Y.-Q."/>
            <person name="Xiao M."/>
            <person name="Li W.-J."/>
        </authorList>
    </citation>
    <scope>NUCLEOTIDE SEQUENCE [LARGE SCALE GENOMIC DNA]</scope>
    <source>
        <strain evidence="9 10">SYSU K30002</strain>
    </source>
</reference>
<organism evidence="9 10">
    <name type="scientific">Lysinibacillus antri</name>
    <dbReference type="NCBI Taxonomy" id="2498145"/>
    <lineage>
        <taxon>Bacteria</taxon>
        <taxon>Bacillati</taxon>
        <taxon>Bacillota</taxon>
        <taxon>Bacilli</taxon>
        <taxon>Bacillales</taxon>
        <taxon>Bacillaceae</taxon>
        <taxon>Lysinibacillus</taxon>
    </lineage>
</organism>
<dbReference type="Pfam" id="PF16822">
    <property type="entry name" value="ALGX"/>
    <property type="match status" value="1"/>
</dbReference>
<evidence type="ECO:0000313" key="10">
    <source>
        <dbReference type="Proteomes" id="UP000287910"/>
    </source>
</evidence>
<keyword evidence="3" id="KW-0808">Transferase</keyword>
<proteinExistence type="predicted"/>
<dbReference type="Proteomes" id="UP000287910">
    <property type="component" value="Unassembled WGS sequence"/>
</dbReference>
<keyword evidence="7" id="KW-0472">Membrane</keyword>
<sequence length="405" mass="48559">MKSFSNYLLTLLFICFIIGIGAYVWLSEKADISFYENRTLAKMPEISVEKMLDASFTKEYETYFTDHFAGKDRWVKGYIQWQMLTNQTLIQDYYIAADDWIYPKPADELEYDQIDFSIKNVKQLSEYTQKHNMEFFLFSLPNRYLILEPPYPAYLSNNYEFKHKEYYFNELSKIDALNVIDVSQSFEDQFSYEKLKNMYYQTDHHWTVDGAFEAYKIIYNSLNEKYDLFQEPSFNEANFDRQCYDQNFIGSYNRQLYELIETDDEVCTMMPTNFDFNTLEVYVDGEKLPWDSVYGSGLNKEADFIDYAGIFTKDFRELNIINPAKEDGAKVLFIKDSYANPMSFWLAQHFYQTTFFDIRHNQDRTLYEYLNNNEFDAIVFLYNSTTVFANMYNFNLEKLKEEWID</sequence>
<gene>
    <name evidence="9" type="ORF">EK386_14775</name>
</gene>
<evidence type="ECO:0000313" key="9">
    <source>
        <dbReference type="EMBL" id="RUL49817.1"/>
    </source>
</evidence>
<evidence type="ECO:0000256" key="1">
    <source>
        <dbReference type="ARBA" id="ARBA00004418"/>
    </source>
</evidence>
<keyword evidence="10" id="KW-1185">Reference proteome</keyword>
<evidence type="ECO:0000256" key="4">
    <source>
        <dbReference type="ARBA" id="ARBA00022729"/>
    </source>
</evidence>
<keyword evidence="5" id="KW-0574">Periplasm</keyword>
<name>A0A432L947_9BACI</name>
<evidence type="ECO:0000259" key="8">
    <source>
        <dbReference type="Pfam" id="PF16822"/>
    </source>
</evidence>
<comment type="caution">
    <text evidence="9">The sequence shown here is derived from an EMBL/GenBank/DDBJ whole genome shotgun (WGS) entry which is preliminary data.</text>
</comment>
<dbReference type="RefSeq" id="WP_126659953.1">
    <property type="nucleotide sequence ID" value="NZ_RYYR01000023.1"/>
</dbReference>
<dbReference type="EMBL" id="RYYR01000023">
    <property type="protein sequence ID" value="RUL49817.1"/>
    <property type="molecule type" value="Genomic_DNA"/>
</dbReference>
<evidence type="ECO:0000256" key="3">
    <source>
        <dbReference type="ARBA" id="ARBA00022679"/>
    </source>
</evidence>
<comment type="pathway">
    <text evidence="2">Glycan biosynthesis; alginate biosynthesis.</text>
</comment>
<keyword evidence="7" id="KW-1133">Transmembrane helix</keyword>
<dbReference type="AlphaFoldDB" id="A0A432L947"/>
<keyword evidence="7" id="KW-0812">Transmembrane</keyword>
<keyword evidence="4" id="KW-0732">Signal</keyword>
<evidence type="ECO:0000256" key="5">
    <source>
        <dbReference type="ARBA" id="ARBA00022764"/>
    </source>
</evidence>
<evidence type="ECO:0000256" key="7">
    <source>
        <dbReference type="SAM" id="Phobius"/>
    </source>
</evidence>
<protein>
    <recommendedName>
        <fullName evidence="8">AlgX/AlgJ SGNH hydrolase-like domain-containing protein</fullName>
    </recommendedName>
</protein>
<keyword evidence="6" id="KW-0016">Alginate biosynthesis</keyword>